<feature type="coiled-coil region" evidence="2">
    <location>
        <begin position="231"/>
        <end position="258"/>
    </location>
</feature>
<proteinExistence type="inferred from homology"/>
<protein>
    <submittedName>
        <fullName evidence="4">T7SS effector LXG polymorphic toxin</fullName>
    </submittedName>
</protein>
<evidence type="ECO:0000313" key="5">
    <source>
        <dbReference type="Proteomes" id="UP001368328"/>
    </source>
</evidence>
<dbReference type="InterPro" id="IPR051768">
    <property type="entry name" value="Bact_secretion_toxin"/>
</dbReference>
<accession>A0ABZ2MNW7</accession>
<evidence type="ECO:0000313" key="4">
    <source>
        <dbReference type="EMBL" id="WXB86987.1"/>
    </source>
</evidence>
<organism evidence="4 5">
    <name type="scientific">Metabacillus rhizosphaerae</name>
    <dbReference type="NCBI Taxonomy" id="3117747"/>
    <lineage>
        <taxon>Bacteria</taxon>
        <taxon>Bacillati</taxon>
        <taxon>Bacillota</taxon>
        <taxon>Bacilli</taxon>
        <taxon>Bacillales</taxon>
        <taxon>Bacillaceae</taxon>
        <taxon>Metabacillus</taxon>
    </lineage>
</organism>
<dbReference type="PANTHER" id="PTHR34976:SF2">
    <property type="entry name" value="TYPE VII SECRETION SYSTEM PROTEIN ESSD"/>
    <property type="match status" value="1"/>
</dbReference>
<evidence type="ECO:0000256" key="2">
    <source>
        <dbReference type="SAM" id="Coils"/>
    </source>
</evidence>
<reference evidence="4 5" key="1">
    <citation type="submission" date="2024-02" db="EMBL/GenBank/DDBJ databases">
        <title>Seven novel Bacillus-like species.</title>
        <authorList>
            <person name="Liu G."/>
        </authorList>
    </citation>
    <scope>NUCLEOTIDE SEQUENCE [LARGE SCALE GENOMIC DNA]</scope>
    <source>
        <strain evidence="4 5">FJAT-53654</strain>
    </source>
</reference>
<feature type="coiled-coil region" evidence="2">
    <location>
        <begin position="10"/>
        <end position="40"/>
    </location>
</feature>
<dbReference type="Proteomes" id="UP001368328">
    <property type="component" value="Chromosome"/>
</dbReference>
<feature type="coiled-coil region" evidence="2">
    <location>
        <begin position="108"/>
        <end position="167"/>
    </location>
</feature>
<name>A0ABZ2MNW7_9BACI</name>
<keyword evidence="5" id="KW-1185">Reference proteome</keyword>
<sequence>MKVLDTKSFIHTMKDRSQEYKNLREQLEQVKRKCNDIVNLDDQFQGKGADAIKNFYQAQIDVIEAWLRLTDRHIAFLNGIQGSTEDKDLSGNTVVHLPFLEDELAHHIRNHKEMVASQQDELQKIFNRIDDLIPLSAFSTNSFDDNIEKADKDRKDTIDAVNQLDQDLTSEYKLSEGDEQYVITLFQQLIEASRQGNTISPIHFNSAAYKASDVYQLKAHAEQQTIDYLAYKKNQEEVRKQQAEIEAEIEAREREKAEFAKLNPIEKSIHSFKEIGNDFWDGLEARNEKKFDSIYDFGNYLTIGSFDTAKTMYQGMDDRAHVAMNSPYDFVNYISMGTLDLGNGAINPEESFSKEHWLSSIGLASILAGGAKPIVRGSKKTPSLQDRNLVLEKTIDKAHELSTKTKTHVNYVFGEVRGGIHVLLNEMNDHNNLAYSLNGDGLKIPFNVLDTEAVKKVMDFSKFALSGVGNSDGKYTKGTMKHIYHGEINRNGKAVGYHHESMMGGNIVPGSEKKPDKNGVYMAKVEIDGVSKIADSSFFPKEWNRIEVLNAIDEAYNSKIQVRSNKYRGVTSSGIKIEMYLNKDGSIATAYPLYKK</sequence>
<dbReference type="Pfam" id="PF04740">
    <property type="entry name" value="LXG"/>
    <property type="match status" value="1"/>
</dbReference>
<comment type="similarity">
    <text evidence="1">In the N-terminal section; belongs to the LXG family.</text>
</comment>
<gene>
    <name evidence="4" type="ORF">WCV66_17245</name>
</gene>
<evidence type="ECO:0000256" key="1">
    <source>
        <dbReference type="ARBA" id="ARBA00034117"/>
    </source>
</evidence>
<dbReference type="EMBL" id="CP147403">
    <property type="protein sequence ID" value="WXB86987.1"/>
    <property type="molecule type" value="Genomic_DNA"/>
</dbReference>
<feature type="domain" description="LXG" evidence="3">
    <location>
        <begin position="1"/>
        <end position="235"/>
    </location>
</feature>
<dbReference type="PROSITE" id="PS51756">
    <property type="entry name" value="LXG"/>
    <property type="match status" value="1"/>
</dbReference>
<dbReference type="Pfam" id="PF14436">
    <property type="entry name" value="EndoU_bacteria"/>
    <property type="match status" value="1"/>
</dbReference>
<evidence type="ECO:0000259" key="3">
    <source>
        <dbReference type="PROSITE" id="PS51756"/>
    </source>
</evidence>
<dbReference type="PANTHER" id="PTHR34976">
    <property type="entry name" value="RIBONUCLEASE YQCG-RELATED"/>
    <property type="match status" value="1"/>
</dbReference>
<keyword evidence="2" id="KW-0175">Coiled coil</keyword>
<dbReference type="RefSeq" id="WP_338786258.1">
    <property type="nucleotide sequence ID" value="NZ_CP147403.1"/>
</dbReference>
<dbReference type="InterPro" id="IPR029501">
    <property type="entry name" value="EndoU_bac"/>
</dbReference>
<dbReference type="InterPro" id="IPR006829">
    <property type="entry name" value="LXG_dom"/>
</dbReference>